<keyword evidence="3" id="KW-1185">Reference proteome</keyword>
<comment type="caution">
    <text evidence="2">The sequence shown here is derived from an EMBL/GenBank/DDBJ whole genome shotgun (WGS) entry which is preliminary data.</text>
</comment>
<feature type="transmembrane region" description="Helical" evidence="1">
    <location>
        <begin position="28"/>
        <end position="51"/>
    </location>
</feature>
<feature type="transmembrane region" description="Helical" evidence="1">
    <location>
        <begin position="111"/>
        <end position="129"/>
    </location>
</feature>
<gene>
    <name evidence="2" type="ORF">CBR_g37545</name>
</gene>
<evidence type="ECO:0000313" key="2">
    <source>
        <dbReference type="EMBL" id="GBG83744.1"/>
    </source>
</evidence>
<dbReference type="OrthoDB" id="4914at2759"/>
<evidence type="ECO:0008006" key="4">
    <source>
        <dbReference type="Google" id="ProtNLM"/>
    </source>
</evidence>
<dbReference type="Proteomes" id="UP000265515">
    <property type="component" value="Unassembled WGS sequence"/>
</dbReference>
<dbReference type="Pfam" id="PF13301">
    <property type="entry name" value="DUF4079"/>
    <property type="match status" value="1"/>
</dbReference>
<keyword evidence="1" id="KW-1133">Transmembrane helix</keyword>
<keyword evidence="1" id="KW-0812">Transmembrane</keyword>
<dbReference type="PANTHER" id="PTHR34679:SF2">
    <property type="entry name" value="OS02G0122500 PROTEIN"/>
    <property type="match status" value="1"/>
</dbReference>
<evidence type="ECO:0000313" key="3">
    <source>
        <dbReference type="Proteomes" id="UP000265515"/>
    </source>
</evidence>
<protein>
    <recommendedName>
        <fullName evidence="4">DUF4079 domain-containing protein</fullName>
    </recommendedName>
</protein>
<proteinExistence type="predicted"/>
<evidence type="ECO:0000256" key="1">
    <source>
        <dbReference type="SAM" id="Phobius"/>
    </source>
</evidence>
<sequence length="203" mass="22088">MPKLLARNLCVVPLSAQGQFGILEGRSLALIHPILMATLFGVTVYAGYLGWQWRRVRTIQDEINALKAQLPPKSDDAPPSPLEAQIAQLTEVRKQLVKGGFKDRHNNMGSLLLGLGVTLSIEGGVNTYLRTGRLFPGPHLYAGAGITVLWALAASLVPAMQKGNNAARNAHILLNAINVLLFASQIPTGIEIVYKVFEFTKWP</sequence>
<dbReference type="GO" id="GO:0009706">
    <property type="term" value="C:chloroplast inner membrane"/>
    <property type="evidence" value="ECO:0007669"/>
    <property type="project" value="EnsemblPlants"/>
</dbReference>
<feature type="transmembrane region" description="Helical" evidence="1">
    <location>
        <begin position="172"/>
        <end position="194"/>
    </location>
</feature>
<dbReference type="EMBL" id="BFEA01000449">
    <property type="protein sequence ID" value="GBG83744.1"/>
    <property type="molecule type" value="Genomic_DNA"/>
</dbReference>
<organism evidence="2 3">
    <name type="scientific">Chara braunii</name>
    <name type="common">Braun's stonewort</name>
    <dbReference type="NCBI Taxonomy" id="69332"/>
    <lineage>
        <taxon>Eukaryota</taxon>
        <taxon>Viridiplantae</taxon>
        <taxon>Streptophyta</taxon>
        <taxon>Charophyceae</taxon>
        <taxon>Charales</taxon>
        <taxon>Characeae</taxon>
        <taxon>Chara</taxon>
    </lineage>
</organism>
<dbReference type="STRING" id="69332.A0A388LN74"/>
<dbReference type="GO" id="GO:0009534">
    <property type="term" value="C:chloroplast thylakoid"/>
    <property type="evidence" value="ECO:0007669"/>
    <property type="project" value="TreeGrafter"/>
</dbReference>
<accession>A0A388LN74</accession>
<name>A0A388LN74_CHABU</name>
<dbReference type="OMA" id="HAIITCS"/>
<dbReference type="InterPro" id="IPR025067">
    <property type="entry name" value="DUF4079"/>
</dbReference>
<dbReference type="AlphaFoldDB" id="A0A388LN74"/>
<dbReference type="Gramene" id="GBG83744">
    <property type="protein sequence ID" value="GBG83744"/>
    <property type="gene ID" value="CBR_g37545"/>
</dbReference>
<feature type="transmembrane region" description="Helical" evidence="1">
    <location>
        <begin position="141"/>
        <end position="160"/>
    </location>
</feature>
<keyword evidence="1" id="KW-0472">Membrane</keyword>
<reference evidence="2 3" key="1">
    <citation type="journal article" date="2018" name="Cell">
        <title>The Chara Genome: Secondary Complexity and Implications for Plant Terrestrialization.</title>
        <authorList>
            <person name="Nishiyama T."/>
            <person name="Sakayama H."/>
            <person name="Vries J.D."/>
            <person name="Buschmann H."/>
            <person name="Saint-Marcoux D."/>
            <person name="Ullrich K.K."/>
            <person name="Haas F.B."/>
            <person name="Vanderstraeten L."/>
            <person name="Becker D."/>
            <person name="Lang D."/>
            <person name="Vosolsobe S."/>
            <person name="Rombauts S."/>
            <person name="Wilhelmsson P.K.I."/>
            <person name="Janitza P."/>
            <person name="Kern R."/>
            <person name="Heyl A."/>
            <person name="Rumpler F."/>
            <person name="Villalobos L.I.A.C."/>
            <person name="Clay J.M."/>
            <person name="Skokan R."/>
            <person name="Toyoda A."/>
            <person name="Suzuki Y."/>
            <person name="Kagoshima H."/>
            <person name="Schijlen E."/>
            <person name="Tajeshwar N."/>
            <person name="Catarino B."/>
            <person name="Hetherington A.J."/>
            <person name="Saltykova A."/>
            <person name="Bonnot C."/>
            <person name="Breuninger H."/>
            <person name="Symeonidi A."/>
            <person name="Radhakrishnan G.V."/>
            <person name="Van Nieuwerburgh F."/>
            <person name="Deforce D."/>
            <person name="Chang C."/>
            <person name="Karol K.G."/>
            <person name="Hedrich R."/>
            <person name="Ulvskov P."/>
            <person name="Glockner G."/>
            <person name="Delwiche C.F."/>
            <person name="Petrasek J."/>
            <person name="Van de Peer Y."/>
            <person name="Friml J."/>
            <person name="Beilby M."/>
            <person name="Dolan L."/>
            <person name="Kohara Y."/>
            <person name="Sugano S."/>
            <person name="Fujiyama A."/>
            <person name="Delaux P.-M."/>
            <person name="Quint M."/>
            <person name="TheiBen G."/>
            <person name="Hagemann M."/>
            <person name="Harholt J."/>
            <person name="Dunand C."/>
            <person name="Zachgo S."/>
            <person name="Langdale J."/>
            <person name="Maumus F."/>
            <person name="Straeten D.V.D."/>
            <person name="Gould S.B."/>
            <person name="Rensing S.A."/>
        </authorList>
    </citation>
    <scope>NUCLEOTIDE SEQUENCE [LARGE SCALE GENOMIC DNA]</scope>
    <source>
        <strain evidence="2 3">S276</strain>
    </source>
</reference>
<dbReference type="PANTHER" id="PTHR34679">
    <property type="match status" value="1"/>
</dbReference>